<accession>A0A3R8PYM6</accession>
<dbReference type="Pfam" id="PF09347">
    <property type="entry name" value="DUF1989"/>
    <property type="match status" value="1"/>
</dbReference>
<keyword evidence="3" id="KW-1185">Reference proteome</keyword>
<sequence>MGKVINIPPQSGTAFLLNKGELLKVSCPLGEQVADMTAHNALDKMEFLSNGKTLDFEETLRLTQGSKLYSNQSNPMLEIVEDTCGLHDFLLAPCCKQTMKHFYNIDGECPTCADNLQNALEKYNIERALIPTAFNIFMNVQIAEDMTISVQKPIAKPGDFVVFKACMDLIIGLTACSAGASNGYSFKNIEYSIDKVTAGV</sequence>
<evidence type="ECO:0000313" key="3">
    <source>
        <dbReference type="Proteomes" id="UP000286990"/>
    </source>
</evidence>
<dbReference type="RefSeq" id="WP_125223352.1">
    <property type="nucleotide sequence ID" value="NZ_QUSX01000002.1"/>
</dbReference>
<dbReference type="EMBL" id="QUSX01000002">
    <property type="protein sequence ID" value="RRQ48632.1"/>
    <property type="molecule type" value="Genomic_DNA"/>
</dbReference>
<dbReference type="Proteomes" id="UP000286990">
    <property type="component" value="Unassembled WGS sequence"/>
</dbReference>
<dbReference type="PANTHER" id="PTHR31527">
    <property type="entry name" value="RE64534P"/>
    <property type="match status" value="1"/>
</dbReference>
<dbReference type="PANTHER" id="PTHR31527:SF0">
    <property type="entry name" value="RE64534P"/>
    <property type="match status" value="1"/>
</dbReference>
<organism evidence="2 3">
    <name type="scientific">Maribacter algicola</name>
    <dbReference type="NCBI Taxonomy" id="2498892"/>
    <lineage>
        <taxon>Bacteria</taxon>
        <taxon>Pseudomonadati</taxon>
        <taxon>Bacteroidota</taxon>
        <taxon>Flavobacteriia</taxon>
        <taxon>Flavobacteriales</taxon>
        <taxon>Flavobacteriaceae</taxon>
        <taxon>Maribacter</taxon>
    </lineage>
</organism>
<comment type="caution">
    <text evidence="2">The sequence shown here is derived from an EMBL/GenBank/DDBJ whole genome shotgun (WGS) entry which is preliminary data.</text>
</comment>
<dbReference type="AlphaFoldDB" id="A0A3R8PYM6"/>
<evidence type="ECO:0000313" key="2">
    <source>
        <dbReference type="EMBL" id="RRQ48632.1"/>
    </source>
</evidence>
<feature type="domain" description="DUF1989" evidence="1">
    <location>
        <begin position="6"/>
        <end position="170"/>
    </location>
</feature>
<gene>
    <name evidence="2" type="ORF">DZC72_13165</name>
</gene>
<reference evidence="3" key="1">
    <citation type="submission" date="2018-12" db="EMBL/GenBank/DDBJ databases">
        <title>Maribacter lutimaris sp. nov., isolated from marine sediment.</title>
        <authorList>
            <person name="Kim K.K."/>
        </authorList>
    </citation>
    <scope>NUCLEOTIDE SEQUENCE [LARGE SCALE GENOMIC DNA]</scope>
    <source>
        <strain evidence="3">PoM-212</strain>
    </source>
</reference>
<protein>
    <submittedName>
        <fullName evidence="2">Urea carboxylase-associated family protein</fullName>
    </submittedName>
</protein>
<dbReference type="InterPro" id="IPR018959">
    <property type="entry name" value="DUF1989"/>
</dbReference>
<name>A0A3R8PYM6_9FLAO</name>
<proteinExistence type="predicted"/>
<dbReference type="OrthoDB" id="9772660at2"/>
<evidence type="ECO:0000259" key="1">
    <source>
        <dbReference type="Pfam" id="PF09347"/>
    </source>
</evidence>